<evidence type="ECO:0000313" key="2">
    <source>
        <dbReference type="Proteomes" id="UP001302126"/>
    </source>
</evidence>
<name>A0AAN6WY64_9PEZI</name>
<dbReference type="EMBL" id="MU864375">
    <property type="protein sequence ID" value="KAK4189440.1"/>
    <property type="molecule type" value="Genomic_DNA"/>
</dbReference>
<protein>
    <submittedName>
        <fullName evidence="1">Uncharacterized protein</fullName>
    </submittedName>
</protein>
<keyword evidence="2" id="KW-1185">Reference proteome</keyword>
<evidence type="ECO:0000313" key="1">
    <source>
        <dbReference type="EMBL" id="KAK4189440.1"/>
    </source>
</evidence>
<dbReference type="Proteomes" id="UP001302126">
    <property type="component" value="Unassembled WGS sequence"/>
</dbReference>
<reference evidence="1" key="1">
    <citation type="journal article" date="2023" name="Mol. Phylogenet. Evol.">
        <title>Genome-scale phylogeny and comparative genomics of the fungal order Sordariales.</title>
        <authorList>
            <person name="Hensen N."/>
            <person name="Bonometti L."/>
            <person name="Westerberg I."/>
            <person name="Brannstrom I.O."/>
            <person name="Guillou S."/>
            <person name="Cros-Aarteil S."/>
            <person name="Calhoun S."/>
            <person name="Haridas S."/>
            <person name="Kuo A."/>
            <person name="Mondo S."/>
            <person name="Pangilinan J."/>
            <person name="Riley R."/>
            <person name="LaButti K."/>
            <person name="Andreopoulos B."/>
            <person name="Lipzen A."/>
            <person name="Chen C."/>
            <person name="Yan M."/>
            <person name="Daum C."/>
            <person name="Ng V."/>
            <person name="Clum A."/>
            <person name="Steindorff A."/>
            <person name="Ohm R.A."/>
            <person name="Martin F."/>
            <person name="Silar P."/>
            <person name="Natvig D.O."/>
            <person name="Lalanne C."/>
            <person name="Gautier V."/>
            <person name="Ament-Velasquez S.L."/>
            <person name="Kruys A."/>
            <person name="Hutchinson M.I."/>
            <person name="Powell A.J."/>
            <person name="Barry K."/>
            <person name="Miller A.N."/>
            <person name="Grigoriev I.V."/>
            <person name="Debuchy R."/>
            <person name="Gladieux P."/>
            <person name="Hiltunen Thoren M."/>
            <person name="Johannesson H."/>
        </authorList>
    </citation>
    <scope>NUCLEOTIDE SEQUENCE</scope>
    <source>
        <strain evidence="1">PSN309</strain>
    </source>
</reference>
<organism evidence="1 2">
    <name type="scientific">Podospora australis</name>
    <dbReference type="NCBI Taxonomy" id="1536484"/>
    <lineage>
        <taxon>Eukaryota</taxon>
        <taxon>Fungi</taxon>
        <taxon>Dikarya</taxon>
        <taxon>Ascomycota</taxon>
        <taxon>Pezizomycotina</taxon>
        <taxon>Sordariomycetes</taxon>
        <taxon>Sordariomycetidae</taxon>
        <taxon>Sordariales</taxon>
        <taxon>Podosporaceae</taxon>
        <taxon>Podospora</taxon>
    </lineage>
</organism>
<gene>
    <name evidence="1" type="ORF">QBC35DRAFT_141259</name>
</gene>
<dbReference type="AlphaFoldDB" id="A0AAN6WY64"/>
<comment type="caution">
    <text evidence="1">The sequence shown here is derived from an EMBL/GenBank/DDBJ whole genome shotgun (WGS) entry which is preliminary data.</text>
</comment>
<reference evidence="1" key="2">
    <citation type="submission" date="2023-05" db="EMBL/GenBank/DDBJ databases">
        <authorList>
            <consortium name="Lawrence Berkeley National Laboratory"/>
            <person name="Steindorff A."/>
            <person name="Hensen N."/>
            <person name="Bonometti L."/>
            <person name="Westerberg I."/>
            <person name="Brannstrom I.O."/>
            <person name="Guillou S."/>
            <person name="Cros-Aarteil S."/>
            <person name="Calhoun S."/>
            <person name="Haridas S."/>
            <person name="Kuo A."/>
            <person name="Mondo S."/>
            <person name="Pangilinan J."/>
            <person name="Riley R."/>
            <person name="Labutti K."/>
            <person name="Andreopoulos B."/>
            <person name="Lipzen A."/>
            <person name="Chen C."/>
            <person name="Yanf M."/>
            <person name="Daum C."/>
            <person name="Ng V."/>
            <person name="Clum A."/>
            <person name="Ohm R."/>
            <person name="Martin F."/>
            <person name="Silar P."/>
            <person name="Natvig D."/>
            <person name="Lalanne C."/>
            <person name="Gautier V."/>
            <person name="Ament-Velasquez S.L."/>
            <person name="Kruys A."/>
            <person name="Hutchinson M.I."/>
            <person name="Powell A.J."/>
            <person name="Barry K."/>
            <person name="Miller A.N."/>
            <person name="Grigoriev I.V."/>
            <person name="Debuchy R."/>
            <person name="Gladieux P."/>
            <person name="Thoren M.H."/>
            <person name="Johannesson H."/>
        </authorList>
    </citation>
    <scope>NUCLEOTIDE SEQUENCE</scope>
    <source>
        <strain evidence="1">PSN309</strain>
    </source>
</reference>
<sequence length="228" mass="25944">MKMDHVAGVRTVPLAVYPPSRSTHTSIFSPVYKECCQCTASLPLDSNNTCSCSHTSCLYCQNYDSRGEKIYHGINTPTHWMCYTCHSTHSVLELLVDTEIECECDSPTLWVVYDNWGYPLLSERSPESHKETDLRHLSNIREAARKCWMLGADRWADEVQRVQIERARITTAVKEDLFSVKAKDGDEVIRDKMMLGRHNRAWSAISASSMSSEDSLDRELVEMGLMEA</sequence>
<proteinExistence type="predicted"/>
<accession>A0AAN6WY64</accession>